<dbReference type="Pfam" id="PF14325">
    <property type="entry name" value="DUF4383"/>
    <property type="match status" value="1"/>
</dbReference>
<keyword evidence="1" id="KW-1133">Transmembrane helix</keyword>
<evidence type="ECO:0000313" key="3">
    <source>
        <dbReference type="Proteomes" id="UP000584642"/>
    </source>
</evidence>
<feature type="transmembrane region" description="Helical" evidence="1">
    <location>
        <begin position="113"/>
        <end position="131"/>
    </location>
</feature>
<dbReference type="Proteomes" id="UP000584642">
    <property type="component" value="Unassembled WGS sequence"/>
</dbReference>
<keyword evidence="1" id="KW-0812">Transmembrane</keyword>
<proteinExistence type="predicted"/>
<evidence type="ECO:0000256" key="1">
    <source>
        <dbReference type="SAM" id="Phobius"/>
    </source>
</evidence>
<feature type="transmembrane region" description="Helical" evidence="1">
    <location>
        <begin position="82"/>
        <end position="101"/>
    </location>
</feature>
<dbReference type="EMBL" id="JABFDB010000001">
    <property type="protein sequence ID" value="NYZ18553.1"/>
    <property type="molecule type" value="Genomic_DNA"/>
</dbReference>
<organism evidence="2 3">
    <name type="scientific">Azospirillum oleiclasticum</name>
    <dbReference type="NCBI Taxonomy" id="2735135"/>
    <lineage>
        <taxon>Bacteria</taxon>
        <taxon>Pseudomonadati</taxon>
        <taxon>Pseudomonadota</taxon>
        <taxon>Alphaproteobacteria</taxon>
        <taxon>Rhodospirillales</taxon>
        <taxon>Azospirillaceae</taxon>
        <taxon>Azospirillum</taxon>
    </lineage>
</organism>
<evidence type="ECO:0000313" key="2">
    <source>
        <dbReference type="EMBL" id="NYZ18553.1"/>
    </source>
</evidence>
<name>A0ABX2T2S3_9PROT</name>
<comment type="caution">
    <text evidence="2">The sequence shown here is derived from an EMBL/GenBank/DDBJ whole genome shotgun (WGS) entry which is preliminary data.</text>
</comment>
<accession>A0ABX2T2S3</accession>
<keyword evidence="1" id="KW-0472">Membrane</keyword>
<keyword evidence="3" id="KW-1185">Reference proteome</keyword>
<gene>
    <name evidence="2" type="ORF">HND93_02420</name>
</gene>
<sequence length="148" mass="16107">MWWRNVTLIFAIAFLAIGIAGFIDGLVAPPTADGVAMDGMHGRLFGLFPVNWLHNVVHLAFGLWGFFAYFSGRLPSRVYLRSVAVVYAVFTVMGIIPGLNTTFGLVPLYGHDVWLHALLAVVAGIVGFGVTERESDVTTARTGERGRI</sequence>
<feature type="transmembrane region" description="Helical" evidence="1">
    <location>
        <begin position="49"/>
        <end position="70"/>
    </location>
</feature>
<reference evidence="2 3" key="1">
    <citation type="submission" date="2020-05" db="EMBL/GenBank/DDBJ databases">
        <title>Azospirillum oleiclasticum sp. nov, a nitrogen-fixing and heavy crude oil-emulsifying bacterium isolated from the crude oil of Yumen Oilfield.</title>
        <authorList>
            <person name="Wu D."/>
            <person name="Cai M."/>
            <person name="Zhang X."/>
        </authorList>
    </citation>
    <scope>NUCLEOTIDE SEQUENCE [LARGE SCALE GENOMIC DNA]</scope>
    <source>
        <strain evidence="2 3">ROY-1-1-2</strain>
    </source>
</reference>
<protein>
    <submittedName>
        <fullName evidence="2">DUF4383 domain-containing protein</fullName>
    </submittedName>
</protein>